<dbReference type="Proteomes" id="UP000322244">
    <property type="component" value="Unassembled WGS sequence"/>
</dbReference>
<evidence type="ECO:0000256" key="1">
    <source>
        <dbReference type="ARBA" id="ARBA00010457"/>
    </source>
</evidence>
<comment type="caution">
    <text evidence="4">The sequence shown here is derived from an EMBL/GenBank/DDBJ whole genome shotgun (WGS) entry which is preliminary data.</text>
</comment>
<dbReference type="PROSITE" id="PS51257">
    <property type="entry name" value="PROKAR_LIPOPROTEIN"/>
    <property type="match status" value="1"/>
</dbReference>
<evidence type="ECO:0000259" key="3">
    <source>
        <dbReference type="Pfam" id="PF00080"/>
    </source>
</evidence>
<dbReference type="EMBL" id="VLNY01000033">
    <property type="protein sequence ID" value="KAA0015874.1"/>
    <property type="molecule type" value="Genomic_DNA"/>
</dbReference>
<comment type="similarity">
    <text evidence="1">Belongs to the Cu-Zn superoxide dismutase family.</text>
</comment>
<keyword evidence="5" id="KW-1185">Reference proteome</keyword>
<feature type="chain" id="PRO_5039686334" evidence="2">
    <location>
        <begin position="19"/>
        <end position="197"/>
    </location>
</feature>
<protein>
    <submittedName>
        <fullName evidence="4">Superoxide dismutase family protein</fullName>
    </submittedName>
</protein>
<dbReference type="GO" id="GO:0006801">
    <property type="term" value="P:superoxide metabolic process"/>
    <property type="evidence" value="ECO:0007669"/>
    <property type="project" value="InterPro"/>
</dbReference>
<feature type="signal peptide" evidence="2">
    <location>
        <begin position="1"/>
        <end position="18"/>
    </location>
</feature>
<dbReference type="SUPFAM" id="SSF49329">
    <property type="entry name" value="Cu,Zn superoxide dismutase-like"/>
    <property type="match status" value="1"/>
</dbReference>
<dbReference type="GO" id="GO:0046872">
    <property type="term" value="F:metal ion binding"/>
    <property type="evidence" value="ECO:0007669"/>
    <property type="project" value="InterPro"/>
</dbReference>
<evidence type="ECO:0000313" key="4">
    <source>
        <dbReference type="EMBL" id="KAA0015874.1"/>
    </source>
</evidence>
<evidence type="ECO:0000256" key="2">
    <source>
        <dbReference type="SAM" id="SignalP"/>
    </source>
</evidence>
<gene>
    <name evidence="4" type="ORF">FOY51_26920</name>
</gene>
<sequence length="197" mass="20223">MKKIVHRFGCAIAGAALAVAVGGCSNGQEPSSIEGTTPAIWTGKPMPPTHGEVADPGHEPGGFSMAAGLADRDGNPSGTVTFVEQFQNVGAQIDVLGLPMGDYGVRVHEFGKCEPHPTDPVGDFMSAGDVLRLGGSRSEKPSGDLTTIHVREDGVGRLITSTSAFTIDDLRNNGNGRAVIVHAGPGSGPRLACAVVR</sequence>
<dbReference type="InterPro" id="IPR001424">
    <property type="entry name" value="SOD_Cu_Zn_dom"/>
</dbReference>
<name>A0A5A7S0F5_9NOCA</name>
<dbReference type="InterPro" id="IPR036423">
    <property type="entry name" value="SOD-like_Cu/Zn_dom_sf"/>
</dbReference>
<dbReference type="OrthoDB" id="9792957at2"/>
<dbReference type="Gene3D" id="2.60.40.200">
    <property type="entry name" value="Superoxide dismutase, copper/zinc binding domain"/>
    <property type="match status" value="1"/>
</dbReference>
<evidence type="ECO:0000313" key="5">
    <source>
        <dbReference type="Proteomes" id="UP000322244"/>
    </source>
</evidence>
<accession>A0A5A7S0F5</accession>
<proteinExistence type="inferred from homology"/>
<organism evidence="4 5">
    <name type="scientific">Antrihabitans cavernicola</name>
    <dbReference type="NCBI Taxonomy" id="2495913"/>
    <lineage>
        <taxon>Bacteria</taxon>
        <taxon>Bacillati</taxon>
        <taxon>Actinomycetota</taxon>
        <taxon>Actinomycetes</taxon>
        <taxon>Mycobacteriales</taxon>
        <taxon>Nocardiaceae</taxon>
        <taxon>Antrihabitans</taxon>
    </lineage>
</organism>
<dbReference type="RefSeq" id="WP_149433348.1">
    <property type="nucleotide sequence ID" value="NZ_VLNY01000033.1"/>
</dbReference>
<dbReference type="Pfam" id="PF00080">
    <property type="entry name" value="Sod_Cu"/>
    <property type="match status" value="1"/>
</dbReference>
<dbReference type="AlphaFoldDB" id="A0A5A7S0F5"/>
<feature type="domain" description="Superoxide dismutase copper/zinc binding" evidence="3">
    <location>
        <begin position="77"/>
        <end position="196"/>
    </location>
</feature>
<reference evidence="4 5" key="1">
    <citation type="submission" date="2019-07" db="EMBL/GenBank/DDBJ databases">
        <title>Rhodococcus cavernicolus sp. nov., isolated from a cave.</title>
        <authorList>
            <person name="Lee S.D."/>
        </authorList>
    </citation>
    <scope>NUCLEOTIDE SEQUENCE [LARGE SCALE GENOMIC DNA]</scope>
    <source>
        <strain evidence="4 5">C1-24</strain>
    </source>
</reference>
<keyword evidence="2" id="KW-0732">Signal</keyword>